<accession>A0A4S3KEZ7</accession>
<dbReference type="GO" id="GO:0003677">
    <property type="term" value="F:DNA binding"/>
    <property type="evidence" value="ECO:0007669"/>
    <property type="project" value="InterPro"/>
</dbReference>
<feature type="domain" description="Restriction endonuclease type IV Mrr" evidence="1">
    <location>
        <begin position="41"/>
        <end position="131"/>
    </location>
</feature>
<evidence type="ECO:0000313" key="3">
    <source>
        <dbReference type="Proteomes" id="UP000307749"/>
    </source>
</evidence>
<name>A0A4S3KEZ7_9GAMM</name>
<dbReference type="AlphaFoldDB" id="A0A4S3KEZ7"/>
<dbReference type="GO" id="GO:0009307">
    <property type="term" value="P:DNA restriction-modification system"/>
    <property type="evidence" value="ECO:0007669"/>
    <property type="project" value="InterPro"/>
</dbReference>
<comment type="caution">
    <text evidence="2">The sequence shown here is derived from an EMBL/GenBank/DDBJ whole genome shotgun (WGS) entry which is preliminary data.</text>
</comment>
<dbReference type="STRING" id="993689.GCA_002077135_03065"/>
<dbReference type="EMBL" id="MWQO01000066">
    <property type="protein sequence ID" value="THD07107.1"/>
    <property type="molecule type" value="Genomic_DNA"/>
</dbReference>
<dbReference type="InterPro" id="IPR007560">
    <property type="entry name" value="Restrct_endonuc_IV_Mrr"/>
</dbReference>
<reference evidence="2 3" key="1">
    <citation type="submission" date="2017-02" db="EMBL/GenBank/DDBJ databases">
        <title>Whole genome sequencing of Metallibacterium scheffleri DSM 24874 (T).</title>
        <authorList>
            <person name="Kumar S."/>
            <person name="Patil P."/>
            <person name="Patil P.B."/>
        </authorList>
    </citation>
    <scope>NUCLEOTIDE SEQUENCE [LARGE SCALE GENOMIC DNA]</scope>
    <source>
        <strain evidence="2 3">DSM 24874</strain>
    </source>
</reference>
<organism evidence="2 3">
    <name type="scientific">Metallibacterium scheffleri</name>
    <dbReference type="NCBI Taxonomy" id="993689"/>
    <lineage>
        <taxon>Bacteria</taxon>
        <taxon>Pseudomonadati</taxon>
        <taxon>Pseudomonadota</taxon>
        <taxon>Gammaproteobacteria</taxon>
        <taxon>Lysobacterales</taxon>
        <taxon>Rhodanobacteraceae</taxon>
        <taxon>Metallibacterium</taxon>
    </lineage>
</organism>
<evidence type="ECO:0000259" key="1">
    <source>
        <dbReference type="Pfam" id="PF04471"/>
    </source>
</evidence>
<gene>
    <name evidence="2" type="ORF">B1806_15385</name>
</gene>
<protein>
    <recommendedName>
        <fullName evidence="1">Restriction endonuclease type IV Mrr domain-containing protein</fullName>
    </recommendedName>
</protein>
<dbReference type="RefSeq" id="WP_081129146.1">
    <property type="nucleotide sequence ID" value="NZ_LDOS01000002.1"/>
</dbReference>
<dbReference type="Proteomes" id="UP000307749">
    <property type="component" value="Unassembled WGS sequence"/>
</dbReference>
<dbReference type="Pfam" id="PF04471">
    <property type="entry name" value="Mrr_cat"/>
    <property type="match status" value="1"/>
</dbReference>
<dbReference type="GO" id="GO:0004519">
    <property type="term" value="F:endonuclease activity"/>
    <property type="evidence" value="ECO:0007669"/>
    <property type="project" value="InterPro"/>
</dbReference>
<evidence type="ECO:0000313" key="2">
    <source>
        <dbReference type="EMBL" id="THD07107.1"/>
    </source>
</evidence>
<proteinExistence type="predicted"/>
<sequence>MSTAARGNAFENRVFAAVTDELNGERLGLSPKAASPFQKKGYYSRDRDSDIIVDISIEIWLPNADQWSLLWVCECKDYSGAIPVDDVEEFKAKLDQIAGANKKGVMAVTGALQQGALKYARANGIGIVRLLPNDQVEHIIYMMTSATMKESLRLNSSEFYRALTVPGFVGKNRDFYAEGQGHIFGSWRPLLKEMLSA</sequence>
<keyword evidence="3" id="KW-1185">Reference proteome</keyword>
<dbReference type="OrthoDB" id="5191874at2"/>